<evidence type="ECO:0000313" key="2">
    <source>
        <dbReference type="Proteomes" id="UP000053558"/>
    </source>
</evidence>
<evidence type="ECO:0000313" key="1">
    <source>
        <dbReference type="EMBL" id="EIW81964.1"/>
    </source>
</evidence>
<keyword evidence="2" id="KW-1185">Reference proteome</keyword>
<dbReference type="OrthoDB" id="2755432at2759"/>
<proteinExistence type="predicted"/>
<protein>
    <submittedName>
        <fullName evidence="1">Uncharacterized protein</fullName>
    </submittedName>
</protein>
<dbReference type="KEGG" id="cput:CONPUDRAFT_152857"/>
<comment type="caution">
    <text evidence="1">The sequence shown here is derived from an EMBL/GenBank/DDBJ whole genome shotgun (WGS) entry which is preliminary data.</text>
</comment>
<name>A0A5M3MT85_CONPW</name>
<dbReference type="OMA" id="INEATNW"/>
<organism evidence="1 2">
    <name type="scientific">Coniophora puteana (strain RWD-64-598)</name>
    <name type="common">Brown rot fungus</name>
    <dbReference type="NCBI Taxonomy" id="741705"/>
    <lineage>
        <taxon>Eukaryota</taxon>
        <taxon>Fungi</taxon>
        <taxon>Dikarya</taxon>
        <taxon>Basidiomycota</taxon>
        <taxon>Agaricomycotina</taxon>
        <taxon>Agaricomycetes</taxon>
        <taxon>Agaricomycetidae</taxon>
        <taxon>Boletales</taxon>
        <taxon>Coniophorineae</taxon>
        <taxon>Coniophoraceae</taxon>
        <taxon>Coniophora</taxon>
    </lineage>
</organism>
<dbReference type="GeneID" id="19203084"/>
<sequence length="292" mass="33614">MSQQGPPHRFDPDDGRVFDTIQALIEDWQDHVPSNQFQQYGPIDRYLNLKFSRADHLVKPQALFRRTLKEHEAILREAVSYDDDDYLVYTEAELLRDIATLGLEGEVDDENPASPARRRSFLEAGDAYNNNPLQHDIDDDGTTDATWKEEPEDVLMEAANVSFDSTSNNPVVTGKEGTKFPDFVVCSFYRPRINVKDKVRVVMEIASAGKDEKETNRTKKLVMQQLLRYMYRLGKEGDRWTVKAVGIAMVGTEVAFYDVGIETWEHYNSSWYSLYGQEFLDRINEATNWTAH</sequence>
<dbReference type="EMBL" id="JH711577">
    <property type="protein sequence ID" value="EIW81964.1"/>
    <property type="molecule type" value="Genomic_DNA"/>
</dbReference>
<dbReference type="AlphaFoldDB" id="A0A5M3MT85"/>
<dbReference type="Proteomes" id="UP000053558">
    <property type="component" value="Unassembled WGS sequence"/>
</dbReference>
<gene>
    <name evidence="1" type="ORF">CONPUDRAFT_152857</name>
</gene>
<dbReference type="RefSeq" id="XP_007767806.1">
    <property type="nucleotide sequence ID" value="XM_007769616.1"/>
</dbReference>
<accession>A0A5M3MT85</accession>
<reference evidence="2" key="1">
    <citation type="journal article" date="2012" name="Science">
        <title>The Paleozoic origin of enzymatic lignin decomposition reconstructed from 31 fungal genomes.</title>
        <authorList>
            <person name="Floudas D."/>
            <person name="Binder M."/>
            <person name="Riley R."/>
            <person name="Barry K."/>
            <person name="Blanchette R.A."/>
            <person name="Henrissat B."/>
            <person name="Martinez A.T."/>
            <person name="Otillar R."/>
            <person name="Spatafora J.W."/>
            <person name="Yadav J.S."/>
            <person name="Aerts A."/>
            <person name="Benoit I."/>
            <person name="Boyd A."/>
            <person name="Carlson A."/>
            <person name="Copeland A."/>
            <person name="Coutinho P.M."/>
            <person name="de Vries R.P."/>
            <person name="Ferreira P."/>
            <person name="Findley K."/>
            <person name="Foster B."/>
            <person name="Gaskell J."/>
            <person name="Glotzer D."/>
            <person name="Gorecki P."/>
            <person name="Heitman J."/>
            <person name="Hesse C."/>
            <person name="Hori C."/>
            <person name="Igarashi K."/>
            <person name="Jurgens J.A."/>
            <person name="Kallen N."/>
            <person name="Kersten P."/>
            <person name="Kohler A."/>
            <person name="Kuees U."/>
            <person name="Kumar T.K.A."/>
            <person name="Kuo A."/>
            <person name="LaButti K."/>
            <person name="Larrondo L.F."/>
            <person name="Lindquist E."/>
            <person name="Ling A."/>
            <person name="Lombard V."/>
            <person name="Lucas S."/>
            <person name="Lundell T."/>
            <person name="Martin R."/>
            <person name="McLaughlin D.J."/>
            <person name="Morgenstern I."/>
            <person name="Morin E."/>
            <person name="Murat C."/>
            <person name="Nagy L.G."/>
            <person name="Nolan M."/>
            <person name="Ohm R.A."/>
            <person name="Patyshakuliyeva A."/>
            <person name="Rokas A."/>
            <person name="Ruiz-Duenas F.J."/>
            <person name="Sabat G."/>
            <person name="Salamov A."/>
            <person name="Samejima M."/>
            <person name="Schmutz J."/>
            <person name="Slot J.C."/>
            <person name="St John F."/>
            <person name="Stenlid J."/>
            <person name="Sun H."/>
            <person name="Sun S."/>
            <person name="Syed K."/>
            <person name="Tsang A."/>
            <person name="Wiebenga A."/>
            <person name="Young D."/>
            <person name="Pisabarro A."/>
            <person name="Eastwood D.C."/>
            <person name="Martin F."/>
            <person name="Cullen D."/>
            <person name="Grigoriev I.V."/>
            <person name="Hibbett D.S."/>
        </authorList>
    </citation>
    <scope>NUCLEOTIDE SEQUENCE [LARGE SCALE GENOMIC DNA]</scope>
    <source>
        <strain evidence="2">RWD-64-598 SS2</strain>
    </source>
</reference>